<evidence type="ECO:0000256" key="5">
    <source>
        <dbReference type="SAM" id="Coils"/>
    </source>
</evidence>
<organism evidence="7 8">
    <name type="scientific">Lipomyces starkeyi NRRL Y-11557</name>
    <dbReference type="NCBI Taxonomy" id="675824"/>
    <lineage>
        <taxon>Eukaryota</taxon>
        <taxon>Fungi</taxon>
        <taxon>Dikarya</taxon>
        <taxon>Ascomycota</taxon>
        <taxon>Saccharomycotina</taxon>
        <taxon>Lipomycetes</taxon>
        <taxon>Lipomycetales</taxon>
        <taxon>Lipomycetaceae</taxon>
        <taxon>Lipomyces</taxon>
    </lineage>
</organism>
<proteinExistence type="predicted"/>
<evidence type="ECO:0000256" key="2">
    <source>
        <dbReference type="ARBA" id="ARBA00022771"/>
    </source>
</evidence>
<reference evidence="7 8" key="1">
    <citation type="journal article" date="2016" name="Proc. Natl. Acad. Sci. U.S.A.">
        <title>Comparative genomics of biotechnologically important yeasts.</title>
        <authorList>
            <person name="Riley R."/>
            <person name="Haridas S."/>
            <person name="Wolfe K.H."/>
            <person name="Lopes M.R."/>
            <person name="Hittinger C.T."/>
            <person name="Goeker M."/>
            <person name="Salamov A.A."/>
            <person name="Wisecaver J.H."/>
            <person name="Long T.M."/>
            <person name="Calvey C.H."/>
            <person name="Aerts A.L."/>
            <person name="Barry K.W."/>
            <person name="Choi C."/>
            <person name="Clum A."/>
            <person name="Coughlan A.Y."/>
            <person name="Deshpande S."/>
            <person name="Douglass A.P."/>
            <person name="Hanson S.J."/>
            <person name="Klenk H.-P."/>
            <person name="LaButti K.M."/>
            <person name="Lapidus A."/>
            <person name="Lindquist E.A."/>
            <person name="Lipzen A.M."/>
            <person name="Meier-Kolthoff J.P."/>
            <person name="Ohm R.A."/>
            <person name="Otillar R.P."/>
            <person name="Pangilinan J.L."/>
            <person name="Peng Y."/>
            <person name="Rokas A."/>
            <person name="Rosa C.A."/>
            <person name="Scheuner C."/>
            <person name="Sibirny A.A."/>
            <person name="Slot J.C."/>
            <person name="Stielow J.B."/>
            <person name="Sun H."/>
            <person name="Kurtzman C.P."/>
            <person name="Blackwell M."/>
            <person name="Grigoriev I.V."/>
            <person name="Jeffries T.W."/>
        </authorList>
    </citation>
    <scope>NUCLEOTIDE SEQUENCE [LARGE SCALE GENOMIC DNA]</scope>
    <source>
        <strain evidence="7 8">NRRL Y-11557</strain>
    </source>
</reference>
<evidence type="ECO:0000313" key="7">
    <source>
        <dbReference type="EMBL" id="ODQ69935.1"/>
    </source>
</evidence>
<sequence>MCSNAAGCLLNSDNRCNCNPRRQAALREVKKDGRNKGRFFYSCATGKCNFFLWEDDARLREGNAKSALARTRTLNASNVATTGGVPEQAQKQSSMNMSPVAIARAASTAGLSVSSEKTVDDNDKKVLSEAANEPKMGIRKEWAQVVTRSEPRLEDLEAENTRLLSRREEVSENIRRLRERIALEEEKCLSLKSRRRDLERLVNSRR</sequence>
<dbReference type="OrthoDB" id="430051at2759"/>
<dbReference type="STRING" id="675824.A0A1E3PX00"/>
<feature type="domain" description="GRF-type" evidence="6">
    <location>
        <begin position="16"/>
        <end position="57"/>
    </location>
</feature>
<dbReference type="EMBL" id="KV454302">
    <property type="protein sequence ID" value="ODQ69935.1"/>
    <property type="molecule type" value="Genomic_DNA"/>
</dbReference>
<dbReference type="Proteomes" id="UP000094385">
    <property type="component" value="Unassembled WGS sequence"/>
</dbReference>
<keyword evidence="3" id="KW-0862">Zinc</keyword>
<keyword evidence="8" id="KW-1185">Reference proteome</keyword>
<feature type="coiled-coil region" evidence="5">
    <location>
        <begin position="153"/>
        <end position="201"/>
    </location>
</feature>
<evidence type="ECO:0000256" key="1">
    <source>
        <dbReference type="ARBA" id="ARBA00022723"/>
    </source>
</evidence>
<dbReference type="InterPro" id="IPR010666">
    <property type="entry name" value="Znf_GRF"/>
</dbReference>
<accession>A0A1E3PX00</accession>
<dbReference type="AlphaFoldDB" id="A0A1E3PX00"/>
<dbReference type="PANTHER" id="PTHR33680">
    <property type="entry name" value="OS07G0190500 PROTEIN"/>
    <property type="match status" value="1"/>
</dbReference>
<name>A0A1E3PX00_LIPST</name>
<gene>
    <name evidence="7" type="ORF">LIPSTDRAFT_186232</name>
</gene>
<evidence type="ECO:0000256" key="3">
    <source>
        <dbReference type="ARBA" id="ARBA00022833"/>
    </source>
</evidence>
<evidence type="ECO:0000259" key="6">
    <source>
        <dbReference type="PROSITE" id="PS51999"/>
    </source>
</evidence>
<evidence type="ECO:0000313" key="8">
    <source>
        <dbReference type="Proteomes" id="UP000094385"/>
    </source>
</evidence>
<keyword evidence="2 4" id="KW-0863">Zinc-finger</keyword>
<keyword evidence="5" id="KW-0175">Coiled coil</keyword>
<dbReference type="PANTHER" id="PTHR33680:SF7">
    <property type="entry name" value="OS02G0474200 PROTEIN"/>
    <property type="match status" value="1"/>
</dbReference>
<dbReference type="PROSITE" id="PS51999">
    <property type="entry name" value="ZF_GRF"/>
    <property type="match status" value="1"/>
</dbReference>
<dbReference type="Pfam" id="PF06839">
    <property type="entry name" value="Zn_ribbon_GRF"/>
    <property type="match status" value="1"/>
</dbReference>
<dbReference type="GO" id="GO:0008270">
    <property type="term" value="F:zinc ion binding"/>
    <property type="evidence" value="ECO:0007669"/>
    <property type="project" value="UniProtKB-KW"/>
</dbReference>
<keyword evidence="1" id="KW-0479">Metal-binding</keyword>
<protein>
    <recommendedName>
        <fullName evidence="6">GRF-type domain-containing protein</fullName>
    </recommendedName>
</protein>
<evidence type="ECO:0000256" key="4">
    <source>
        <dbReference type="PROSITE-ProRule" id="PRU01343"/>
    </source>
</evidence>